<keyword evidence="2" id="KW-0489">Methyltransferase</keyword>
<name>A0A4Z2FKA4_9TELE</name>
<reference evidence="2 3" key="1">
    <citation type="submission" date="2019-03" db="EMBL/GenBank/DDBJ databases">
        <title>First draft genome of Liparis tanakae, snailfish: a comprehensive survey of snailfish specific genes.</title>
        <authorList>
            <person name="Kim W."/>
            <person name="Song I."/>
            <person name="Jeong J.-H."/>
            <person name="Kim D."/>
            <person name="Kim S."/>
            <person name="Ryu S."/>
            <person name="Song J.Y."/>
            <person name="Lee S.K."/>
        </authorList>
    </citation>
    <scope>NUCLEOTIDE SEQUENCE [LARGE SCALE GENOMIC DNA]</scope>
    <source>
        <tissue evidence="2">Muscle</tissue>
    </source>
</reference>
<keyword evidence="3" id="KW-1185">Reference proteome</keyword>
<proteinExistence type="predicted"/>
<dbReference type="GO" id="GO:0008168">
    <property type="term" value="F:methyltransferase activity"/>
    <property type="evidence" value="ECO:0007669"/>
    <property type="project" value="UniProtKB-KW"/>
</dbReference>
<dbReference type="GO" id="GO:0032259">
    <property type="term" value="P:methylation"/>
    <property type="evidence" value="ECO:0007669"/>
    <property type="project" value="UniProtKB-KW"/>
</dbReference>
<dbReference type="EMBL" id="SRLO01001128">
    <property type="protein sequence ID" value="TNN41193.1"/>
    <property type="molecule type" value="Genomic_DNA"/>
</dbReference>
<sequence>MSRCVIPVTRSVAAPPRAKPAAGRPNTVRREDPVPGKTAGTFSPRSNPVCRTVSCSPHGNRSPNNEFCSFQMCQRSFNSSGGRRLQLNMSRTGGPRRPGEPLPSQSRNQQRNRGVLVPELPDERHPHKHKPDAGMDGVQRVYCSPRVQRVYCSPRVQRVYCSPRVQRVYCNPRVLRVYCNPRVQRVYCSPRVQRVYCSPRVQRVYCSPRVQRVYCSPRVQRVYCSPRIQRVYCSPRVQRVYCNPRVQRVYCSPRVQRVYYSPRVQRVYYSPRVLPRWTPVPLLCSPLMIEIVASEADGRQVQNAVLQERKGRAHTLVSPYAGAATSVPVFLDVITPEPTHRYVRLPAHAMTSSAVVRSRLSRGGVFGRSGGGGVGLRSER</sequence>
<evidence type="ECO:0000256" key="1">
    <source>
        <dbReference type="SAM" id="MobiDB-lite"/>
    </source>
</evidence>
<feature type="compositionally biased region" description="Polar residues" evidence="1">
    <location>
        <begin position="80"/>
        <end position="91"/>
    </location>
</feature>
<feature type="region of interest" description="Disordered" evidence="1">
    <location>
        <begin position="1"/>
        <end position="49"/>
    </location>
</feature>
<comment type="caution">
    <text evidence="2">The sequence shown here is derived from an EMBL/GenBank/DDBJ whole genome shotgun (WGS) entry which is preliminary data.</text>
</comment>
<protein>
    <submittedName>
        <fullName evidence="2">Histone-lysine N-methyltransferase 2D</fullName>
    </submittedName>
</protein>
<gene>
    <name evidence="2" type="primary">KMT2D_1</name>
    <name evidence="2" type="ORF">EYF80_048653</name>
</gene>
<evidence type="ECO:0000313" key="2">
    <source>
        <dbReference type="EMBL" id="TNN41193.1"/>
    </source>
</evidence>
<dbReference type="Proteomes" id="UP000314294">
    <property type="component" value="Unassembled WGS sequence"/>
</dbReference>
<dbReference type="AlphaFoldDB" id="A0A4Z2FKA4"/>
<evidence type="ECO:0000313" key="3">
    <source>
        <dbReference type="Proteomes" id="UP000314294"/>
    </source>
</evidence>
<organism evidence="2 3">
    <name type="scientific">Liparis tanakae</name>
    <name type="common">Tanaka's snailfish</name>
    <dbReference type="NCBI Taxonomy" id="230148"/>
    <lineage>
        <taxon>Eukaryota</taxon>
        <taxon>Metazoa</taxon>
        <taxon>Chordata</taxon>
        <taxon>Craniata</taxon>
        <taxon>Vertebrata</taxon>
        <taxon>Euteleostomi</taxon>
        <taxon>Actinopterygii</taxon>
        <taxon>Neopterygii</taxon>
        <taxon>Teleostei</taxon>
        <taxon>Neoteleostei</taxon>
        <taxon>Acanthomorphata</taxon>
        <taxon>Eupercaria</taxon>
        <taxon>Perciformes</taxon>
        <taxon>Cottioidei</taxon>
        <taxon>Cottales</taxon>
        <taxon>Liparidae</taxon>
        <taxon>Liparis</taxon>
    </lineage>
</organism>
<keyword evidence="2" id="KW-0808">Transferase</keyword>
<feature type="compositionally biased region" description="Polar residues" evidence="1">
    <location>
        <begin position="103"/>
        <end position="112"/>
    </location>
</feature>
<accession>A0A4Z2FKA4</accession>
<feature type="region of interest" description="Disordered" evidence="1">
    <location>
        <begin position="80"/>
        <end position="112"/>
    </location>
</feature>
<feature type="compositionally biased region" description="Low complexity" evidence="1">
    <location>
        <begin position="13"/>
        <end position="25"/>
    </location>
</feature>